<dbReference type="EMBL" id="JAHRIQ010061278">
    <property type="protein sequence ID" value="MEQ2241548.1"/>
    <property type="molecule type" value="Genomic_DNA"/>
</dbReference>
<dbReference type="Proteomes" id="UP001482620">
    <property type="component" value="Unassembled WGS sequence"/>
</dbReference>
<evidence type="ECO:0000313" key="2">
    <source>
        <dbReference type="Proteomes" id="UP001482620"/>
    </source>
</evidence>
<comment type="caution">
    <text evidence="1">The sequence shown here is derived from an EMBL/GenBank/DDBJ whole genome shotgun (WGS) entry which is preliminary data.</text>
</comment>
<accession>A0ABV0U8M8</accession>
<protein>
    <submittedName>
        <fullName evidence="1">Uncharacterized protein</fullName>
    </submittedName>
</protein>
<sequence>MLEADPTYPEPNPIISINHNLIPLRETNLPCLSEDYLYKGKIWFLKTAGDRHQLPCEDDLLSACTEKRWRA</sequence>
<proteinExistence type="predicted"/>
<evidence type="ECO:0000313" key="1">
    <source>
        <dbReference type="EMBL" id="MEQ2241548.1"/>
    </source>
</evidence>
<keyword evidence="2" id="KW-1185">Reference proteome</keyword>
<name>A0ABV0U8M8_9TELE</name>
<organism evidence="1 2">
    <name type="scientific">Ilyodon furcidens</name>
    <name type="common">goldbreast splitfin</name>
    <dbReference type="NCBI Taxonomy" id="33524"/>
    <lineage>
        <taxon>Eukaryota</taxon>
        <taxon>Metazoa</taxon>
        <taxon>Chordata</taxon>
        <taxon>Craniata</taxon>
        <taxon>Vertebrata</taxon>
        <taxon>Euteleostomi</taxon>
        <taxon>Actinopterygii</taxon>
        <taxon>Neopterygii</taxon>
        <taxon>Teleostei</taxon>
        <taxon>Neoteleostei</taxon>
        <taxon>Acanthomorphata</taxon>
        <taxon>Ovalentaria</taxon>
        <taxon>Atherinomorphae</taxon>
        <taxon>Cyprinodontiformes</taxon>
        <taxon>Goodeidae</taxon>
        <taxon>Ilyodon</taxon>
    </lineage>
</organism>
<gene>
    <name evidence="1" type="ORF">ILYODFUR_026453</name>
</gene>
<reference evidence="1 2" key="1">
    <citation type="submission" date="2021-06" db="EMBL/GenBank/DDBJ databases">
        <authorList>
            <person name="Palmer J.M."/>
        </authorList>
    </citation>
    <scope>NUCLEOTIDE SEQUENCE [LARGE SCALE GENOMIC DNA]</scope>
    <source>
        <strain evidence="2">if_2019</strain>
        <tissue evidence="1">Muscle</tissue>
    </source>
</reference>